<dbReference type="SUPFAM" id="SSF74748">
    <property type="entry name" value="Variable surface antigen VlsE"/>
    <property type="match status" value="1"/>
</dbReference>
<evidence type="ECO:0000256" key="6">
    <source>
        <dbReference type="ARBA" id="ARBA00023237"/>
    </source>
</evidence>
<keyword evidence="6 8" id="KW-0998">Cell outer membrane</keyword>
<evidence type="ECO:0000256" key="4">
    <source>
        <dbReference type="ARBA" id="ARBA00023136"/>
    </source>
</evidence>
<evidence type="ECO:0000256" key="2">
    <source>
        <dbReference type="ARBA" id="ARBA00004459"/>
    </source>
</evidence>
<dbReference type="Proteomes" id="UP000006103">
    <property type="component" value="Plasmid PBr_lp28-3"/>
</dbReference>
<sequence length="170" mass="16446">MLTEIAKAAQGIAGKIEGADEIGKVENNNAGAADAGSVNGIAQGMKAIVEAAKKGGVELKDTGDGGAANGNAGKVFAGGAAGDADAADKAAAAVSKASGEQILNAIVETADGDKEGKKASDAQNPIDAAIGTADDAAAFHNNMQKNAKVAAAIVLRGMAKNGKFALGGDN</sequence>
<dbReference type="AlphaFoldDB" id="B8F1F7"/>
<evidence type="ECO:0000313" key="10">
    <source>
        <dbReference type="Proteomes" id="UP000006103"/>
    </source>
</evidence>
<dbReference type="EMBL" id="CP001307">
    <property type="protein sequence ID" value="ACL34760.1"/>
    <property type="molecule type" value="Genomic_DNA"/>
</dbReference>
<organism evidence="9 10">
    <name type="scientific">Borreliella garinii PBr</name>
    <dbReference type="NCBI Taxonomy" id="498743"/>
    <lineage>
        <taxon>Bacteria</taxon>
        <taxon>Pseudomonadati</taxon>
        <taxon>Spirochaetota</taxon>
        <taxon>Spirochaetia</taxon>
        <taxon>Spirochaetales</taxon>
        <taxon>Borreliaceae</taxon>
        <taxon>Borreliella</taxon>
    </lineage>
</organism>
<accession>B8F1F7</accession>
<keyword evidence="5 8" id="KW-0564">Palmitate</keyword>
<evidence type="ECO:0000256" key="7">
    <source>
        <dbReference type="ARBA" id="ARBA00023288"/>
    </source>
</evidence>
<keyword evidence="9" id="KW-0614">Plasmid</keyword>
<keyword evidence="4 8" id="KW-0472">Membrane</keyword>
<reference evidence="9 10" key="1">
    <citation type="journal article" date="2011" name="J. Bacteriol.">
        <title>Whole-genome sequences of two Borrelia afzelii and two Borrelia garinii Lyme disease agent isolates.</title>
        <authorList>
            <person name="Casjens S.R."/>
            <person name="Mongodin E.F."/>
            <person name="Qiu W.-G."/>
            <person name="Dunn J.J."/>
            <person name="Luft B.J."/>
            <person name="Fraser-Liggett C.M."/>
            <person name="Schutzer S.E."/>
        </authorList>
    </citation>
    <scope>NUCLEOTIDE SEQUENCE [LARGE SCALE GENOMIC DNA]</scope>
    <source>
        <strain evidence="9 10">PBr</strain>
    </source>
</reference>
<evidence type="ECO:0000256" key="5">
    <source>
        <dbReference type="ARBA" id="ARBA00023139"/>
    </source>
</evidence>
<proteinExistence type="predicted"/>
<evidence type="ECO:0000256" key="3">
    <source>
        <dbReference type="ARBA" id="ARBA00022729"/>
    </source>
</evidence>
<dbReference type="RefSeq" id="WP_012622240.1">
    <property type="nucleotide sequence ID" value="NC_011858.1"/>
</dbReference>
<dbReference type="InterPro" id="IPR000680">
    <property type="entry name" value="Borrelia_lipo"/>
</dbReference>
<comment type="subcellular location">
    <subcellularLocation>
        <location evidence="2 8">Cell outer membrane</location>
        <topology evidence="2 8">Lipid-anchor</topology>
    </subcellularLocation>
</comment>
<name>B8F1F7_BORGR</name>
<dbReference type="GO" id="GO:0009279">
    <property type="term" value="C:cell outer membrane"/>
    <property type="evidence" value="ECO:0007669"/>
    <property type="project" value="UniProtKB-SubCell"/>
</dbReference>
<keyword evidence="3" id="KW-0732">Signal</keyword>
<geneLocation type="plasmid" evidence="9 10">
    <name>PBr_lp28-3</name>
</geneLocation>
<keyword evidence="7 8" id="KW-0449">Lipoprotein</keyword>
<keyword evidence="10" id="KW-1185">Reference proteome</keyword>
<dbReference type="Pfam" id="PF00921">
    <property type="entry name" value="Lipoprotein_2"/>
    <property type="match status" value="1"/>
</dbReference>
<comment type="function">
    <text evidence="1 8">The Vlp and Vsp proteins are antigenically distinct proteins, only one vlp or vsp gene is transcriptionally active at any one time. Switching between these genes is a mechanism of host immune response evasion.</text>
</comment>
<evidence type="ECO:0000256" key="8">
    <source>
        <dbReference type="RuleBase" id="RU363105"/>
    </source>
</evidence>
<protein>
    <recommendedName>
        <fullName evidence="8">Variable large protein</fullName>
    </recommendedName>
</protein>
<evidence type="ECO:0000313" key="9">
    <source>
        <dbReference type="EMBL" id="ACL34760.1"/>
    </source>
</evidence>
<gene>
    <name evidence="9" type="ORF">BGAPBR_H0005</name>
</gene>
<evidence type="ECO:0000256" key="1">
    <source>
        <dbReference type="ARBA" id="ARBA00003932"/>
    </source>
</evidence>